<organism evidence="9 10">
    <name type="scientific">Candidatus Thiothrix anitrata</name>
    <dbReference type="NCBI Taxonomy" id="2823902"/>
    <lineage>
        <taxon>Bacteria</taxon>
        <taxon>Pseudomonadati</taxon>
        <taxon>Pseudomonadota</taxon>
        <taxon>Gammaproteobacteria</taxon>
        <taxon>Thiotrichales</taxon>
        <taxon>Thiotrichaceae</taxon>
        <taxon>Thiothrix</taxon>
    </lineage>
</organism>
<evidence type="ECO:0000313" key="10">
    <source>
        <dbReference type="Proteomes" id="UP000672027"/>
    </source>
</evidence>
<evidence type="ECO:0000256" key="5">
    <source>
        <dbReference type="ARBA" id="ARBA00023136"/>
    </source>
</evidence>
<gene>
    <name evidence="9" type="ORF">J8380_03610</name>
</gene>
<keyword evidence="4 7" id="KW-1133">Transmembrane helix</keyword>
<keyword evidence="2" id="KW-1003">Cell membrane</keyword>
<evidence type="ECO:0000313" key="9">
    <source>
        <dbReference type="EMBL" id="QTR50666.1"/>
    </source>
</evidence>
<accession>A0ABX7X452</accession>
<keyword evidence="10" id="KW-1185">Reference proteome</keyword>
<feature type="transmembrane region" description="Helical" evidence="7">
    <location>
        <begin position="145"/>
        <end position="166"/>
    </location>
</feature>
<feature type="transmembrane region" description="Helical" evidence="7">
    <location>
        <begin position="189"/>
        <end position="211"/>
    </location>
</feature>
<evidence type="ECO:0000256" key="7">
    <source>
        <dbReference type="SAM" id="Phobius"/>
    </source>
</evidence>
<dbReference type="InterPro" id="IPR002898">
    <property type="entry name" value="MotA_ExbB_proton_chnl"/>
</dbReference>
<proteinExistence type="inferred from homology"/>
<keyword evidence="6" id="KW-0813">Transport</keyword>
<evidence type="ECO:0000256" key="2">
    <source>
        <dbReference type="ARBA" id="ARBA00022475"/>
    </source>
</evidence>
<evidence type="ECO:0000256" key="1">
    <source>
        <dbReference type="ARBA" id="ARBA00004651"/>
    </source>
</evidence>
<evidence type="ECO:0000256" key="4">
    <source>
        <dbReference type="ARBA" id="ARBA00022989"/>
    </source>
</evidence>
<reference evidence="9 10" key="1">
    <citation type="submission" date="2021-04" db="EMBL/GenBank/DDBJ databases">
        <title>Genomics, taxonomy and metabolism of representatives of sulfur bacteria of the genus Thiothrix: Thiothrix fructosivorans QT, Thiothrix unzii A1T and three new species, Thiothrix subterranea sp. nov., Thiothrix litoralis sp. nov. and 'Candidatus Thiothrix anitrata' sp. nov.</title>
        <authorList>
            <person name="Ravin N.V."/>
            <person name="Smolyakov D."/>
            <person name="Rudenko T.S."/>
            <person name="Mardanov A.V."/>
            <person name="Beletsky A.V."/>
            <person name="Markov N.D."/>
            <person name="Fomenkov A.I."/>
            <person name="Roberts R.J."/>
            <person name="Karnachuk O.V."/>
            <person name="Novikov A."/>
            <person name="Grabovich M.Y."/>
        </authorList>
    </citation>
    <scope>NUCLEOTIDE SEQUENCE [LARGE SCALE GENOMIC DNA]</scope>
    <source>
        <strain evidence="9 10">A52</strain>
    </source>
</reference>
<feature type="domain" description="MotA/TolQ/ExbB proton channel" evidence="8">
    <location>
        <begin position="149"/>
        <end position="221"/>
    </location>
</feature>
<dbReference type="Proteomes" id="UP000672027">
    <property type="component" value="Chromosome"/>
</dbReference>
<dbReference type="EMBL" id="CP072800">
    <property type="protein sequence ID" value="QTR50666.1"/>
    <property type="molecule type" value="Genomic_DNA"/>
</dbReference>
<name>A0ABX7X452_9GAMM</name>
<comment type="similarity">
    <text evidence="6">Belongs to the exbB/tolQ family.</text>
</comment>
<dbReference type="Pfam" id="PF01618">
    <property type="entry name" value="MotA_ExbB"/>
    <property type="match status" value="1"/>
</dbReference>
<evidence type="ECO:0000259" key="8">
    <source>
        <dbReference type="Pfam" id="PF01618"/>
    </source>
</evidence>
<feature type="transmembrane region" description="Helical" evidence="7">
    <location>
        <begin position="12"/>
        <end position="30"/>
    </location>
</feature>
<sequence length="232" mass="25628">MSRDSYMPFYGWLLWFGLMLFGGFLLWQYGLWAELWAKDQTHLSAIIVLLLVLVSLYLGRCAWQLSQQAAAAEALSAGLLKLTPQQWEGARWLETHPVSWAQEHLTLVLRQMQIQGQGAPADSLQARLIERVHSGHSSGWFLSDLMLRLGLVGTVIGFVLMLGSVYELQAEGINALKQLLTSMGGGMQVALYTTLAGLGGAMLVSIQCHWLDRCADRLISRIIAMSAAELPA</sequence>
<evidence type="ECO:0000256" key="6">
    <source>
        <dbReference type="RuleBase" id="RU004057"/>
    </source>
</evidence>
<comment type="subcellular location">
    <subcellularLocation>
        <location evidence="1">Cell membrane</location>
        <topology evidence="1">Multi-pass membrane protein</topology>
    </subcellularLocation>
    <subcellularLocation>
        <location evidence="6">Membrane</location>
        <topology evidence="6">Multi-pass membrane protein</topology>
    </subcellularLocation>
</comment>
<protein>
    <submittedName>
        <fullName evidence="9">MotA/TolQ/ExbB proton channel family protein</fullName>
    </submittedName>
</protein>
<keyword evidence="6" id="KW-0653">Protein transport</keyword>
<evidence type="ECO:0000256" key="3">
    <source>
        <dbReference type="ARBA" id="ARBA00022692"/>
    </source>
</evidence>
<dbReference type="RefSeq" id="WP_210228397.1">
    <property type="nucleotide sequence ID" value="NZ_CP072800.1"/>
</dbReference>
<feature type="transmembrane region" description="Helical" evidence="7">
    <location>
        <begin position="42"/>
        <end position="59"/>
    </location>
</feature>
<keyword evidence="3 7" id="KW-0812">Transmembrane</keyword>
<keyword evidence="5 7" id="KW-0472">Membrane</keyword>